<protein>
    <submittedName>
        <fullName evidence="2">Uncharacterized protein</fullName>
    </submittedName>
</protein>
<dbReference type="Proteomes" id="UP001519331">
    <property type="component" value="Unassembled WGS sequence"/>
</dbReference>
<feature type="compositionally biased region" description="Basic and acidic residues" evidence="1">
    <location>
        <begin position="20"/>
        <end position="30"/>
    </location>
</feature>
<feature type="region of interest" description="Disordered" evidence="1">
    <location>
        <begin position="159"/>
        <end position="194"/>
    </location>
</feature>
<evidence type="ECO:0000256" key="1">
    <source>
        <dbReference type="SAM" id="MobiDB-lite"/>
    </source>
</evidence>
<feature type="region of interest" description="Disordered" evidence="1">
    <location>
        <begin position="1"/>
        <end position="30"/>
    </location>
</feature>
<keyword evidence="3" id="KW-1185">Reference proteome</keyword>
<dbReference type="RefSeq" id="WP_210048018.1">
    <property type="nucleotide sequence ID" value="NZ_JAGINX010000001.1"/>
</dbReference>
<evidence type="ECO:0000313" key="3">
    <source>
        <dbReference type="Proteomes" id="UP001519331"/>
    </source>
</evidence>
<reference evidence="2 3" key="1">
    <citation type="submission" date="2021-03" db="EMBL/GenBank/DDBJ databases">
        <title>Sequencing the genomes of 1000 actinobacteria strains.</title>
        <authorList>
            <person name="Klenk H.-P."/>
        </authorList>
    </citation>
    <scope>NUCLEOTIDE SEQUENCE [LARGE SCALE GENOMIC DNA]</scope>
    <source>
        <strain evidence="2 3">DSM 12544</strain>
    </source>
</reference>
<organism evidence="2 3">
    <name type="scientific">Nesterenkonia lacusekhoensis</name>
    <dbReference type="NCBI Taxonomy" id="150832"/>
    <lineage>
        <taxon>Bacteria</taxon>
        <taxon>Bacillati</taxon>
        <taxon>Actinomycetota</taxon>
        <taxon>Actinomycetes</taxon>
        <taxon>Micrococcales</taxon>
        <taxon>Micrococcaceae</taxon>
        <taxon>Nesterenkonia</taxon>
    </lineage>
</organism>
<comment type="caution">
    <text evidence="2">The sequence shown here is derived from an EMBL/GenBank/DDBJ whole genome shotgun (WGS) entry which is preliminary data.</text>
</comment>
<dbReference type="EMBL" id="JAGINX010000001">
    <property type="protein sequence ID" value="MBP2317739.1"/>
    <property type="molecule type" value="Genomic_DNA"/>
</dbReference>
<name>A0ABS4T146_9MICC</name>
<feature type="compositionally biased region" description="Basic and acidic residues" evidence="1">
    <location>
        <begin position="164"/>
        <end position="173"/>
    </location>
</feature>
<gene>
    <name evidence="2" type="ORF">JOF45_000758</name>
</gene>
<accession>A0ABS4T146</accession>
<sequence>MSNCGSMGIERKRVRVGQKFRPDNPKHVQRVRERIEEDHGPGFELDGFEPDEGLAIFKRESNTVVTSHAGNDSKIIKLPQGTKQSDGKSRAVSLADTYPGYQMTTFEPHRRRAIISKLSEDVIRARDAISTALRAEPWDIQVSKREGLLKVRLTVGLMPPGRRHPCERSRIRPESAYPASAVGGGDDRSLRSSE</sequence>
<proteinExistence type="predicted"/>
<feature type="compositionally biased region" description="Basic and acidic residues" evidence="1">
    <location>
        <begin position="185"/>
        <end position="194"/>
    </location>
</feature>
<evidence type="ECO:0000313" key="2">
    <source>
        <dbReference type="EMBL" id="MBP2317739.1"/>
    </source>
</evidence>